<keyword evidence="2" id="KW-0812">Transmembrane</keyword>
<keyword evidence="4" id="KW-1185">Reference proteome</keyword>
<sequence>MPLSCSGSLSAGCTIPYTACCLGALGSSILRKRPVTSHFCLFCHLASHAGQASSVAFSAALVAVFVVHLLFSSPNPQPHSLGSRLPIILAVGLYEAFLMQFISISAAAQFSHLEPSLRRSCASVRPGRLHGACFACQGRPAQAGCSLQAKHAPKRAARRSSAPALFAPQPNPVAQPLAQEA</sequence>
<feature type="transmembrane region" description="Helical" evidence="2">
    <location>
        <begin position="55"/>
        <end position="73"/>
    </location>
</feature>
<evidence type="ECO:0000313" key="3">
    <source>
        <dbReference type="EMBL" id="CAK0732222.1"/>
    </source>
</evidence>
<dbReference type="EMBL" id="CAUYUE010000001">
    <property type="protein sequence ID" value="CAK0732222.1"/>
    <property type="molecule type" value="Genomic_DNA"/>
</dbReference>
<organism evidence="3 4">
    <name type="scientific">Coccomyxa viridis</name>
    <dbReference type="NCBI Taxonomy" id="1274662"/>
    <lineage>
        <taxon>Eukaryota</taxon>
        <taxon>Viridiplantae</taxon>
        <taxon>Chlorophyta</taxon>
        <taxon>core chlorophytes</taxon>
        <taxon>Trebouxiophyceae</taxon>
        <taxon>Trebouxiophyceae incertae sedis</taxon>
        <taxon>Coccomyxaceae</taxon>
        <taxon>Coccomyxa</taxon>
    </lineage>
</organism>
<name>A0AAV1HS28_9CHLO</name>
<evidence type="ECO:0000256" key="2">
    <source>
        <dbReference type="SAM" id="Phobius"/>
    </source>
</evidence>
<evidence type="ECO:0000313" key="4">
    <source>
        <dbReference type="Proteomes" id="UP001314263"/>
    </source>
</evidence>
<reference evidence="3 4" key="1">
    <citation type="submission" date="2023-10" db="EMBL/GenBank/DDBJ databases">
        <authorList>
            <person name="Maclean D."/>
            <person name="Macfadyen A."/>
        </authorList>
    </citation>
    <scope>NUCLEOTIDE SEQUENCE [LARGE SCALE GENOMIC DNA]</scope>
</reference>
<feature type="transmembrane region" description="Helical" evidence="2">
    <location>
        <begin position="85"/>
        <end position="110"/>
    </location>
</feature>
<keyword evidence="2" id="KW-0472">Membrane</keyword>
<protein>
    <submittedName>
        <fullName evidence="3">Uncharacterized protein</fullName>
    </submittedName>
</protein>
<keyword evidence="2" id="KW-1133">Transmembrane helix</keyword>
<dbReference type="Proteomes" id="UP001314263">
    <property type="component" value="Unassembled WGS sequence"/>
</dbReference>
<dbReference type="AlphaFoldDB" id="A0AAV1HS28"/>
<comment type="caution">
    <text evidence="3">The sequence shown here is derived from an EMBL/GenBank/DDBJ whole genome shotgun (WGS) entry which is preliminary data.</text>
</comment>
<accession>A0AAV1HS28</accession>
<gene>
    <name evidence="3" type="ORF">CVIRNUC_000101</name>
</gene>
<evidence type="ECO:0000256" key="1">
    <source>
        <dbReference type="SAM" id="MobiDB-lite"/>
    </source>
</evidence>
<proteinExistence type="predicted"/>
<feature type="region of interest" description="Disordered" evidence="1">
    <location>
        <begin position="155"/>
        <end position="181"/>
    </location>
</feature>